<name>W0R9W5_9BACT</name>
<evidence type="ECO:0000259" key="10">
    <source>
        <dbReference type="Pfam" id="PF02927"/>
    </source>
</evidence>
<dbReference type="EMBL" id="CP007128">
    <property type="protein sequence ID" value="AHG87899.1"/>
    <property type="molecule type" value="Genomic_DNA"/>
</dbReference>
<comment type="catalytic activity">
    <reaction evidence="8">
        <text>Endohydrolysis of (1-&gt;4)-beta-D-glucosidic linkages in cellulose, lichenin and cereal beta-D-glucans.</text>
        <dbReference type="EC" id="3.2.1.4"/>
    </reaction>
</comment>
<reference evidence="11 12" key="1">
    <citation type="journal article" date="2014" name="Genome Announc.">
        <title>Genome Sequence and Methylome of Soil Bacterium Gemmatirosa kalamazoonensis KBS708T, a Member of the Rarely Cultivated Gemmatimonadetes Phylum.</title>
        <authorList>
            <person name="Debruyn J.M."/>
            <person name="Radosevich M."/>
            <person name="Wommack K.E."/>
            <person name="Polson S.W."/>
            <person name="Hauser L.J."/>
            <person name="Fawaz M.N."/>
            <person name="Korlach J."/>
            <person name="Tsai Y.C."/>
        </authorList>
    </citation>
    <scope>NUCLEOTIDE SEQUENCE [LARGE SCALE GENOMIC DNA]</scope>
    <source>
        <strain evidence="11 12">KBS708</strain>
    </source>
</reference>
<keyword evidence="5 6" id="KW-0624">Polysaccharide degradation</keyword>
<evidence type="ECO:0000313" key="12">
    <source>
        <dbReference type="Proteomes" id="UP000019151"/>
    </source>
</evidence>
<comment type="similarity">
    <text evidence="1 6 8">Belongs to the glycosyl hydrolase 9 (cellulase E) family.</text>
</comment>
<evidence type="ECO:0000259" key="9">
    <source>
        <dbReference type="Pfam" id="PF00759"/>
    </source>
</evidence>
<dbReference type="OrthoDB" id="9808897at2"/>
<keyword evidence="4 6" id="KW-0326">Glycosidase</keyword>
<dbReference type="PANTHER" id="PTHR22298">
    <property type="entry name" value="ENDO-1,4-BETA-GLUCANASE"/>
    <property type="match status" value="1"/>
</dbReference>
<feature type="chain" id="PRO_5005149474" description="Endoglucanase" evidence="8">
    <location>
        <begin position="30"/>
        <end position="585"/>
    </location>
</feature>
<proteinExistence type="inferred from homology"/>
<dbReference type="InterPro" id="IPR012341">
    <property type="entry name" value="6hp_glycosidase-like_sf"/>
</dbReference>
<organism evidence="11 12">
    <name type="scientific">Gemmatirosa kalamazoonensis</name>
    <dbReference type="NCBI Taxonomy" id="861299"/>
    <lineage>
        <taxon>Bacteria</taxon>
        <taxon>Pseudomonadati</taxon>
        <taxon>Gemmatimonadota</taxon>
        <taxon>Gemmatimonadia</taxon>
        <taxon>Gemmatimonadales</taxon>
        <taxon>Gemmatimonadaceae</taxon>
        <taxon>Gemmatirosa</taxon>
    </lineage>
</organism>
<feature type="active site" evidence="6">
    <location>
        <position position="510"/>
    </location>
</feature>
<keyword evidence="8" id="KW-0732">Signal</keyword>
<keyword evidence="3 6" id="KW-0119">Carbohydrate metabolism</keyword>
<dbReference type="KEGG" id="gba:J421_0362"/>
<dbReference type="Gene3D" id="2.60.40.10">
    <property type="entry name" value="Immunoglobulins"/>
    <property type="match status" value="1"/>
</dbReference>
<feature type="signal peptide" evidence="8">
    <location>
        <begin position="1"/>
        <end position="29"/>
    </location>
</feature>
<dbReference type="InterPro" id="IPR013783">
    <property type="entry name" value="Ig-like_fold"/>
</dbReference>
<dbReference type="PROSITE" id="PS00698">
    <property type="entry name" value="GH9_3"/>
    <property type="match status" value="1"/>
</dbReference>
<evidence type="ECO:0000256" key="4">
    <source>
        <dbReference type="ARBA" id="ARBA00023295"/>
    </source>
</evidence>
<gene>
    <name evidence="11" type="ORF">J421_0362</name>
</gene>
<dbReference type="SUPFAM" id="SSF48208">
    <property type="entry name" value="Six-hairpin glycosidases"/>
    <property type="match status" value="1"/>
</dbReference>
<dbReference type="GO" id="GO:0008810">
    <property type="term" value="F:cellulase activity"/>
    <property type="evidence" value="ECO:0007669"/>
    <property type="project" value="UniProtKB-EC"/>
</dbReference>
<evidence type="ECO:0000256" key="3">
    <source>
        <dbReference type="ARBA" id="ARBA00023277"/>
    </source>
</evidence>
<dbReference type="HOGENOM" id="CLU_006010_2_1_0"/>
<dbReference type="InterPro" id="IPR001701">
    <property type="entry name" value="Glyco_hydro_9"/>
</dbReference>
<dbReference type="InterPro" id="IPR014756">
    <property type="entry name" value="Ig_E-set"/>
</dbReference>
<dbReference type="EC" id="3.2.1.4" evidence="8"/>
<feature type="domain" description="Glycoside hydrolase family 9" evidence="9">
    <location>
        <begin position="122"/>
        <end position="574"/>
    </location>
</feature>
<evidence type="ECO:0000256" key="1">
    <source>
        <dbReference type="ARBA" id="ARBA00007072"/>
    </source>
</evidence>
<dbReference type="GO" id="GO:0030245">
    <property type="term" value="P:cellulose catabolic process"/>
    <property type="evidence" value="ECO:0007669"/>
    <property type="project" value="UniProtKB-KW"/>
</dbReference>
<dbReference type="PATRIC" id="fig|861299.3.peg.370"/>
<dbReference type="InterPro" id="IPR033126">
    <property type="entry name" value="Glyco_hydro_9_Asp/Glu_AS"/>
</dbReference>
<dbReference type="CDD" id="cd02850">
    <property type="entry name" value="E_set_Cellulase_N"/>
    <property type="match status" value="1"/>
</dbReference>
<accession>W0R9W5</accession>
<dbReference type="eggNOG" id="COG5297">
    <property type="taxonomic scope" value="Bacteria"/>
</dbReference>
<keyword evidence="12" id="KW-1185">Reference proteome</keyword>
<dbReference type="RefSeq" id="WP_025409452.1">
    <property type="nucleotide sequence ID" value="NZ_CP007128.1"/>
</dbReference>
<dbReference type="InterPro" id="IPR004197">
    <property type="entry name" value="Cellulase_Ig-like"/>
</dbReference>
<keyword evidence="2 6" id="KW-0378">Hydrolase</keyword>
<evidence type="ECO:0000313" key="11">
    <source>
        <dbReference type="EMBL" id="AHG87899.1"/>
    </source>
</evidence>
<dbReference type="InParanoid" id="W0R9W5"/>
<dbReference type="Gene3D" id="1.50.10.10">
    <property type="match status" value="1"/>
</dbReference>
<dbReference type="InterPro" id="IPR008928">
    <property type="entry name" value="6-hairpin_glycosidase_sf"/>
</dbReference>
<evidence type="ECO:0000256" key="2">
    <source>
        <dbReference type="ARBA" id="ARBA00022801"/>
    </source>
</evidence>
<dbReference type="InterPro" id="IPR018221">
    <property type="entry name" value="Glyco_hydro_9_His_AS"/>
</dbReference>
<dbReference type="STRING" id="861299.J421_0362"/>
<evidence type="ECO:0000256" key="6">
    <source>
        <dbReference type="PROSITE-ProRule" id="PRU10059"/>
    </source>
</evidence>
<protein>
    <recommendedName>
        <fullName evidence="8">Endoglucanase</fullName>
        <ecNumber evidence="8">3.2.1.4</ecNumber>
    </recommendedName>
</protein>
<feature type="active site" evidence="7">
    <location>
        <position position="553"/>
    </location>
</feature>
<feature type="active site" evidence="7">
    <location>
        <position position="562"/>
    </location>
</feature>
<dbReference type="Pfam" id="PF00759">
    <property type="entry name" value="Glyco_hydro_9"/>
    <property type="match status" value="1"/>
</dbReference>
<dbReference type="SUPFAM" id="SSF81296">
    <property type="entry name" value="E set domains"/>
    <property type="match status" value="1"/>
</dbReference>
<keyword evidence="8" id="KW-0136">Cellulose degradation</keyword>
<dbReference type="AlphaFoldDB" id="W0R9W5"/>
<sequence length="585" mass="62481">MTRAARRLGARGAALAALGVSLGAARAGAQPSAAIRLNQLGFPTTGAKAAVVADSAATRFAVLDARGDTVLAGALSPPERWAPSEEVVRRAEFGALRRPGRYVLAVPDVGVSTPFVVSDTPYHELARGAVKAFYFFRASTPIEARWAGPWARPAGHPDDRVLVHPSAASDARPAGTTIAAPGGWYDAGDYNKYVVNSAISTYTLLLAVEQFPAHAARLDTDVPESGDALPDALDEALWNLRWMRRMQDPADGGVYHKLTTAEFDRFEMPDADRAPRYVVQKSTAAALDFAAVAAHASLVVRAWPRELPGLADSLTREALAAWRWARQHPDSVYDQRRLNERHAPAINTGAYGDTQLADERRWAAAELYLATRADSFLVAAEPHAAPAADVPSWGSVRTLGLYSLVDHRATLPAGFDTTALVRRLASLADSLVARARQSPYGVPMTTRDFVWGSNAVAANQAMALVQAWRATGDTAALGTARAVLDYLLGRNATGYSFVTGFGARTPMHPHHRPSEADTVVAPVPGMLVGGPNPGQQDRCAGYPTRVPARSYVDATCAYAANEIAINWNAPLAYLAVALDALASRR</sequence>
<evidence type="ECO:0000256" key="5">
    <source>
        <dbReference type="ARBA" id="ARBA00023326"/>
    </source>
</evidence>
<evidence type="ECO:0000256" key="8">
    <source>
        <dbReference type="RuleBase" id="RU361166"/>
    </source>
</evidence>
<dbReference type="Proteomes" id="UP000019151">
    <property type="component" value="Chromosome"/>
</dbReference>
<feature type="domain" description="Cellulase Ig-like" evidence="10">
    <location>
        <begin position="31"/>
        <end position="110"/>
    </location>
</feature>
<dbReference type="Pfam" id="PF02927">
    <property type="entry name" value="CelD_N"/>
    <property type="match status" value="1"/>
</dbReference>
<evidence type="ECO:0000256" key="7">
    <source>
        <dbReference type="PROSITE-ProRule" id="PRU10060"/>
    </source>
</evidence>
<dbReference type="PROSITE" id="PS00592">
    <property type="entry name" value="GH9_2"/>
    <property type="match status" value="1"/>
</dbReference>